<evidence type="ECO:0000313" key="1">
    <source>
        <dbReference type="EMBL" id="MEA5428906.1"/>
    </source>
</evidence>
<gene>
    <name evidence="1" type="ORF">VB798_20110</name>
</gene>
<evidence type="ECO:0000313" key="2">
    <source>
        <dbReference type="Proteomes" id="UP001302222"/>
    </source>
</evidence>
<comment type="caution">
    <text evidence="1">The sequence shown here is derived from an EMBL/GenBank/DDBJ whole genome shotgun (WGS) entry which is preliminary data.</text>
</comment>
<sequence length="59" mass="6869">MTIQTIQTEEEYELLLAWIDKQFDKSPTPDSPEDEQLKLALSFVKAFEDIHYPIPSIQS</sequence>
<protein>
    <submittedName>
        <fullName evidence="1">Uncharacterized protein</fullName>
    </submittedName>
</protein>
<accession>A0ABU5SNM7</accession>
<name>A0ABU5SNM7_9BACT</name>
<dbReference type="RefSeq" id="WP_323689036.1">
    <property type="nucleotide sequence ID" value="NZ_JAYGIM010000016.1"/>
</dbReference>
<organism evidence="1 2">
    <name type="scientific">Arcicella lustrica</name>
    <dbReference type="NCBI Taxonomy" id="2984196"/>
    <lineage>
        <taxon>Bacteria</taxon>
        <taxon>Pseudomonadati</taxon>
        <taxon>Bacteroidota</taxon>
        <taxon>Cytophagia</taxon>
        <taxon>Cytophagales</taxon>
        <taxon>Flectobacillaceae</taxon>
        <taxon>Arcicella</taxon>
    </lineage>
</organism>
<dbReference type="Proteomes" id="UP001302222">
    <property type="component" value="Unassembled WGS sequence"/>
</dbReference>
<proteinExistence type="predicted"/>
<reference evidence="1 2" key="1">
    <citation type="submission" date="2023-12" db="EMBL/GenBank/DDBJ databases">
        <title>Novel species of the genus Arcicella isolated from rivers.</title>
        <authorList>
            <person name="Lu H."/>
        </authorList>
    </citation>
    <scope>NUCLEOTIDE SEQUENCE [LARGE SCALE GENOMIC DNA]</scope>
    <source>
        <strain evidence="1 2">DC25W</strain>
    </source>
</reference>
<keyword evidence="2" id="KW-1185">Reference proteome</keyword>
<dbReference type="EMBL" id="JAYGIM010000016">
    <property type="protein sequence ID" value="MEA5428906.1"/>
    <property type="molecule type" value="Genomic_DNA"/>
</dbReference>